<dbReference type="KEGG" id="ngr:NAEGRDRAFT_61835"/>
<dbReference type="RefSeq" id="XP_002682638.1">
    <property type="nucleotide sequence ID" value="XM_002682592.1"/>
</dbReference>
<proteinExistence type="predicted"/>
<evidence type="ECO:0000313" key="1">
    <source>
        <dbReference type="EMBL" id="EFC49894.1"/>
    </source>
</evidence>
<protein>
    <submittedName>
        <fullName evidence="1">Predicted protein</fullName>
    </submittedName>
</protein>
<organism evidence="2">
    <name type="scientific">Naegleria gruberi</name>
    <name type="common">Amoeba</name>
    <dbReference type="NCBI Taxonomy" id="5762"/>
    <lineage>
        <taxon>Eukaryota</taxon>
        <taxon>Discoba</taxon>
        <taxon>Heterolobosea</taxon>
        <taxon>Tetramitia</taxon>
        <taxon>Eutetramitia</taxon>
        <taxon>Vahlkampfiidae</taxon>
        <taxon>Naegleria</taxon>
    </lineage>
</organism>
<dbReference type="AlphaFoldDB" id="D2UZ74"/>
<dbReference type="VEuPathDB" id="AmoebaDB:NAEGRDRAFT_61835"/>
<keyword evidence="2" id="KW-1185">Reference proteome</keyword>
<dbReference type="EMBL" id="GG738846">
    <property type="protein sequence ID" value="EFC49894.1"/>
    <property type="molecule type" value="Genomic_DNA"/>
</dbReference>
<dbReference type="Proteomes" id="UP000006671">
    <property type="component" value="Unassembled WGS sequence"/>
</dbReference>
<sequence>MYGPLGVNSAFIGEGLNFTLSKTYVCSNSARYSIMYFDMCQLCDLMDLNEPLIASECIVGHYVVRKELDCIKDIKTNEVFKVASFSKDFNEITLISNTTNKTREISRSEAFEMLPCVVVKLPDEEKYIPVHYYAYQYF</sequence>
<name>D2UZ74_NAEGR</name>
<gene>
    <name evidence="1" type="ORF">NAEGRDRAFT_61835</name>
</gene>
<reference evidence="1 2" key="1">
    <citation type="journal article" date="2010" name="Cell">
        <title>The genome of Naegleria gruberi illuminates early eukaryotic versatility.</title>
        <authorList>
            <person name="Fritz-Laylin L.K."/>
            <person name="Prochnik S.E."/>
            <person name="Ginger M.L."/>
            <person name="Dacks J.B."/>
            <person name="Carpenter M.L."/>
            <person name="Field M.C."/>
            <person name="Kuo A."/>
            <person name="Paredez A."/>
            <person name="Chapman J."/>
            <person name="Pham J."/>
            <person name="Shu S."/>
            <person name="Neupane R."/>
            <person name="Cipriano M."/>
            <person name="Mancuso J."/>
            <person name="Tu H."/>
            <person name="Salamov A."/>
            <person name="Lindquist E."/>
            <person name="Shapiro H."/>
            <person name="Lucas S."/>
            <person name="Grigoriev I.V."/>
            <person name="Cande W.Z."/>
            <person name="Fulton C."/>
            <person name="Rokhsar D.S."/>
            <person name="Dawson S.C."/>
        </authorList>
    </citation>
    <scope>NUCLEOTIDE SEQUENCE [LARGE SCALE GENOMIC DNA]</scope>
    <source>
        <strain evidence="1 2">NEG-M</strain>
    </source>
</reference>
<accession>D2UZ74</accession>
<dbReference type="InParanoid" id="D2UZ74"/>
<evidence type="ECO:0000313" key="2">
    <source>
        <dbReference type="Proteomes" id="UP000006671"/>
    </source>
</evidence>
<dbReference type="GeneID" id="8863235"/>